<organism evidence="1 2">
    <name type="scientific">Paramecium tetraurelia</name>
    <dbReference type="NCBI Taxonomy" id="5888"/>
    <lineage>
        <taxon>Eukaryota</taxon>
        <taxon>Sar</taxon>
        <taxon>Alveolata</taxon>
        <taxon>Ciliophora</taxon>
        <taxon>Intramacronucleata</taxon>
        <taxon>Oligohymenophorea</taxon>
        <taxon>Peniculida</taxon>
        <taxon>Parameciidae</taxon>
        <taxon>Paramecium</taxon>
    </lineage>
</organism>
<dbReference type="AlphaFoldDB" id="A0C265"/>
<dbReference type="EMBL" id="CT868034">
    <property type="protein sequence ID" value="CAK64882.1"/>
    <property type="molecule type" value="Genomic_DNA"/>
</dbReference>
<keyword evidence="2" id="KW-1185">Reference proteome</keyword>
<evidence type="ECO:0000313" key="1">
    <source>
        <dbReference type="EMBL" id="CAK64882.1"/>
    </source>
</evidence>
<reference evidence="1 2" key="1">
    <citation type="journal article" date="2006" name="Nature">
        <title>Global trends of whole-genome duplications revealed by the ciliate Paramecium tetraurelia.</title>
        <authorList>
            <consortium name="Genoscope"/>
            <person name="Aury J.-M."/>
            <person name="Jaillon O."/>
            <person name="Duret L."/>
            <person name="Noel B."/>
            <person name="Jubin C."/>
            <person name="Porcel B.M."/>
            <person name="Segurens B."/>
            <person name="Daubin V."/>
            <person name="Anthouard V."/>
            <person name="Aiach N."/>
            <person name="Arnaiz O."/>
            <person name="Billaut A."/>
            <person name="Beisson J."/>
            <person name="Blanc I."/>
            <person name="Bouhouche K."/>
            <person name="Camara F."/>
            <person name="Duharcourt S."/>
            <person name="Guigo R."/>
            <person name="Gogendeau D."/>
            <person name="Katinka M."/>
            <person name="Keller A.-M."/>
            <person name="Kissmehl R."/>
            <person name="Klotz C."/>
            <person name="Koll F."/>
            <person name="Le Moue A."/>
            <person name="Lepere C."/>
            <person name="Malinsky S."/>
            <person name="Nowacki M."/>
            <person name="Nowak J.K."/>
            <person name="Plattner H."/>
            <person name="Poulain J."/>
            <person name="Ruiz F."/>
            <person name="Serrano V."/>
            <person name="Zagulski M."/>
            <person name="Dessen P."/>
            <person name="Betermier M."/>
            <person name="Weissenbach J."/>
            <person name="Scarpelli C."/>
            <person name="Schachter V."/>
            <person name="Sperling L."/>
            <person name="Meyer E."/>
            <person name="Cohen J."/>
            <person name="Wincker P."/>
        </authorList>
    </citation>
    <scope>NUCLEOTIDE SEQUENCE [LARGE SCALE GENOMIC DNA]</scope>
    <source>
        <strain evidence="1 2">Stock d4-2</strain>
    </source>
</reference>
<name>A0C265_PARTE</name>
<dbReference type="InParanoid" id="A0C265"/>
<dbReference type="RefSeq" id="XP_001432279.1">
    <property type="nucleotide sequence ID" value="XM_001432242.1"/>
</dbReference>
<sequence>MESINLTQICNVLIIGKLLITIVSQKMIPYFGLEKQKLKKGKLYSEIKQRYSPFYFTVQYSKNEFISVIATAQFGLTHFINPVK</sequence>
<dbReference type="GeneID" id="5018064"/>
<dbReference type="KEGG" id="ptm:GSPATT00034359001"/>
<accession>A0C265</accession>
<protein>
    <submittedName>
        <fullName evidence="1">Uncharacterized protein</fullName>
    </submittedName>
</protein>
<proteinExistence type="predicted"/>
<gene>
    <name evidence="1" type="ORF">GSPATT00034359001</name>
</gene>
<dbReference type="HOGENOM" id="CLU_2532334_0_0_1"/>
<evidence type="ECO:0000313" key="2">
    <source>
        <dbReference type="Proteomes" id="UP000000600"/>
    </source>
</evidence>
<dbReference type="Proteomes" id="UP000000600">
    <property type="component" value="Unassembled WGS sequence"/>
</dbReference>